<organism evidence="4 5">
    <name type="scientific">Megasphaera hominis</name>
    <dbReference type="NCBI Taxonomy" id="159836"/>
    <lineage>
        <taxon>Bacteria</taxon>
        <taxon>Bacillati</taxon>
        <taxon>Bacillota</taxon>
        <taxon>Negativicutes</taxon>
        <taxon>Veillonellales</taxon>
        <taxon>Veillonellaceae</taxon>
        <taxon>Megasphaera</taxon>
    </lineage>
</organism>
<dbReference type="InterPro" id="IPR010158">
    <property type="entry name" value="Amidase_Cbmase"/>
</dbReference>
<evidence type="ECO:0000313" key="4">
    <source>
        <dbReference type="EMBL" id="MBC3536555.1"/>
    </source>
</evidence>
<dbReference type="NCBIfam" id="NF006771">
    <property type="entry name" value="PRK09290.1-5"/>
    <property type="match status" value="1"/>
</dbReference>
<dbReference type="InterPro" id="IPR002933">
    <property type="entry name" value="Peptidase_M20"/>
</dbReference>
<comment type="similarity">
    <text evidence="1">Belongs to the peptidase M20 family.</text>
</comment>
<dbReference type="GO" id="GO:0016787">
    <property type="term" value="F:hydrolase activity"/>
    <property type="evidence" value="ECO:0007669"/>
    <property type="project" value="UniProtKB-KW"/>
</dbReference>
<dbReference type="Gene3D" id="3.40.630.10">
    <property type="entry name" value="Zn peptidases"/>
    <property type="match status" value="1"/>
</dbReference>
<dbReference type="Gene3D" id="3.30.70.360">
    <property type="match status" value="1"/>
</dbReference>
<dbReference type="Pfam" id="PF01546">
    <property type="entry name" value="Peptidase_M20"/>
    <property type="match status" value="1"/>
</dbReference>
<dbReference type="SUPFAM" id="SSF53187">
    <property type="entry name" value="Zn-dependent exopeptidases"/>
    <property type="match status" value="1"/>
</dbReference>
<dbReference type="InterPro" id="IPR011650">
    <property type="entry name" value="Peptidase_M20_dimer"/>
</dbReference>
<dbReference type="RefSeq" id="WP_186502711.1">
    <property type="nucleotide sequence ID" value="NZ_JACOGK010000010.1"/>
</dbReference>
<reference evidence="4 5" key="1">
    <citation type="submission" date="2020-08" db="EMBL/GenBank/DDBJ databases">
        <authorList>
            <person name="Liu C."/>
            <person name="Sun Q."/>
        </authorList>
    </citation>
    <scope>NUCLEOTIDE SEQUENCE [LARGE SCALE GENOMIC DNA]</scope>
    <source>
        <strain evidence="4 5">NSJ-59</strain>
    </source>
</reference>
<gene>
    <name evidence="4" type="ORF">H8J70_04720</name>
</gene>
<dbReference type="PIRSF" id="PIRSF001235">
    <property type="entry name" value="Amidase_carbamoylase"/>
    <property type="match status" value="1"/>
</dbReference>
<dbReference type="PANTHER" id="PTHR32494:SF5">
    <property type="entry name" value="ALLANTOATE AMIDOHYDROLASE"/>
    <property type="match status" value="1"/>
</dbReference>
<keyword evidence="2 4" id="KW-0378">Hydrolase</keyword>
<dbReference type="EMBL" id="JACOGK010000010">
    <property type="protein sequence ID" value="MBC3536555.1"/>
    <property type="molecule type" value="Genomic_DNA"/>
</dbReference>
<evidence type="ECO:0000259" key="3">
    <source>
        <dbReference type="Pfam" id="PF07687"/>
    </source>
</evidence>
<dbReference type="CDD" id="cd03884">
    <property type="entry name" value="M20_bAS"/>
    <property type="match status" value="1"/>
</dbReference>
<dbReference type="Pfam" id="PF07687">
    <property type="entry name" value="M20_dimer"/>
    <property type="match status" value="1"/>
</dbReference>
<name>A0ABR6VH38_9FIRM</name>
<dbReference type="NCBIfam" id="TIGR01879">
    <property type="entry name" value="hydantase"/>
    <property type="match status" value="1"/>
</dbReference>
<keyword evidence="5" id="KW-1185">Reference proteome</keyword>
<protein>
    <submittedName>
        <fullName evidence="4">Zn-dependent hydrolase</fullName>
    </submittedName>
</protein>
<dbReference type="PANTHER" id="PTHR32494">
    <property type="entry name" value="ALLANTOATE DEIMINASE-RELATED"/>
    <property type="match status" value="1"/>
</dbReference>
<accession>A0ABR6VH38</accession>
<sequence>MLQINGQRLLSHIQKLGTIGHDGPASRTRLALSDADKEGRDLVLAWMRELQLRIVIDQVGNITGLWETEENKDQAPVLTGSHIDTVIHAGPYDGCLGVLAGLEVIQTLQEQGSRPRRPLGVTVFMNEEGVRFQPDLAGSLAFAGGITPAQVYACIDKDGLRLGDELARIGYLGTAEATAIRPYAFLELHIEQGPVLDAAGIQIGIVEGIQGLHWQRVTIEGKANHAGTTPISLRHDAGLAAAKVNVYARTLAETYGGVATIGTLALKPNAVNVIPREAVFTIDLRHPDADKLAAVEQALDEFYTGLHQTDHVQISVEHMTAFDPVHFDDRLIQLVEDAAQKRGYSSRRLVSGAGQDAQMMARICPTAMIFVPSIGGISHSPDEYTPDEDVCRGANVLLESLSVLATRA</sequence>
<dbReference type="SUPFAM" id="SSF55031">
    <property type="entry name" value="Bacterial exopeptidase dimerisation domain"/>
    <property type="match status" value="1"/>
</dbReference>
<evidence type="ECO:0000313" key="5">
    <source>
        <dbReference type="Proteomes" id="UP000606870"/>
    </source>
</evidence>
<evidence type="ECO:0000256" key="2">
    <source>
        <dbReference type="ARBA" id="ARBA00022801"/>
    </source>
</evidence>
<comment type="caution">
    <text evidence="4">The sequence shown here is derived from an EMBL/GenBank/DDBJ whole genome shotgun (WGS) entry which is preliminary data.</text>
</comment>
<proteinExistence type="inferred from homology"/>
<evidence type="ECO:0000256" key="1">
    <source>
        <dbReference type="ARBA" id="ARBA00006153"/>
    </source>
</evidence>
<dbReference type="Proteomes" id="UP000606870">
    <property type="component" value="Unassembled WGS sequence"/>
</dbReference>
<dbReference type="InterPro" id="IPR036264">
    <property type="entry name" value="Bact_exopeptidase_dim_dom"/>
</dbReference>
<feature type="domain" description="Peptidase M20 dimerisation" evidence="3">
    <location>
        <begin position="209"/>
        <end position="301"/>
    </location>
</feature>